<keyword evidence="9" id="KW-1185">Reference proteome</keyword>
<dbReference type="Pfam" id="PF00441">
    <property type="entry name" value="Acyl-CoA_dh_1"/>
    <property type="match status" value="1"/>
</dbReference>
<accession>A0A848EJ76</accession>
<dbReference type="InterPro" id="IPR036250">
    <property type="entry name" value="AcylCo_DH-like_C"/>
</dbReference>
<evidence type="ECO:0000259" key="6">
    <source>
        <dbReference type="Pfam" id="PF00441"/>
    </source>
</evidence>
<keyword evidence="5" id="KW-0560">Oxidoreductase</keyword>
<evidence type="ECO:0000256" key="3">
    <source>
        <dbReference type="ARBA" id="ARBA00022630"/>
    </source>
</evidence>
<feature type="domain" description="Acyl-CoA dehydrogenase/oxidase N-terminal" evidence="7">
    <location>
        <begin position="8"/>
        <end position="91"/>
    </location>
</feature>
<dbReference type="InterPro" id="IPR009100">
    <property type="entry name" value="AcylCoA_DH/oxidase_NM_dom_sf"/>
</dbReference>
<dbReference type="RefSeq" id="WP_170056621.1">
    <property type="nucleotide sequence ID" value="NZ_JABBKX010000017.1"/>
</dbReference>
<dbReference type="InterPro" id="IPR013786">
    <property type="entry name" value="AcylCoA_DH/ox_N"/>
</dbReference>
<dbReference type="Pfam" id="PF02771">
    <property type="entry name" value="Acyl-CoA_dh_N"/>
    <property type="match status" value="1"/>
</dbReference>
<dbReference type="EMBL" id="JABBKX010000017">
    <property type="protein sequence ID" value="NMJ44441.1"/>
    <property type="molecule type" value="Genomic_DNA"/>
</dbReference>
<evidence type="ECO:0000313" key="9">
    <source>
        <dbReference type="Proteomes" id="UP000548582"/>
    </source>
</evidence>
<dbReference type="InterPro" id="IPR009075">
    <property type="entry name" value="AcylCo_DH/oxidase_C"/>
</dbReference>
<dbReference type="InterPro" id="IPR037069">
    <property type="entry name" value="AcylCoA_DH/ox_N_sf"/>
</dbReference>
<dbReference type="Gene3D" id="1.20.140.10">
    <property type="entry name" value="Butyryl-CoA Dehydrogenase, subunit A, domain 3"/>
    <property type="match status" value="1"/>
</dbReference>
<evidence type="ECO:0000256" key="1">
    <source>
        <dbReference type="ARBA" id="ARBA00001974"/>
    </source>
</evidence>
<dbReference type="PANTHER" id="PTHR43884:SF20">
    <property type="entry name" value="ACYL-COA DEHYDROGENASE FADE28"/>
    <property type="match status" value="1"/>
</dbReference>
<evidence type="ECO:0000259" key="7">
    <source>
        <dbReference type="Pfam" id="PF02771"/>
    </source>
</evidence>
<dbReference type="Proteomes" id="UP000548582">
    <property type="component" value="Unassembled WGS sequence"/>
</dbReference>
<feature type="domain" description="Acyl-CoA dehydrogenase/oxidase C-terminal" evidence="6">
    <location>
        <begin position="196"/>
        <end position="311"/>
    </location>
</feature>
<reference evidence="8 9" key="1">
    <citation type="submission" date="2020-03" db="EMBL/GenBank/DDBJ databases">
        <authorList>
            <person name="Sun Q."/>
        </authorList>
    </citation>
    <scope>NUCLEOTIDE SEQUENCE [LARGE SCALE GENOMIC DNA]</scope>
    <source>
        <strain evidence="8 9">JC162</strain>
    </source>
</reference>
<protein>
    <submittedName>
        <fullName evidence="8">Acyl-CoA dehydrogenase</fullName>
    </submittedName>
</protein>
<organism evidence="8 9">
    <name type="scientific">Neoroseomonas marina</name>
    <dbReference type="NCBI Taxonomy" id="1232220"/>
    <lineage>
        <taxon>Bacteria</taxon>
        <taxon>Pseudomonadati</taxon>
        <taxon>Pseudomonadota</taxon>
        <taxon>Alphaproteobacteria</taxon>
        <taxon>Acetobacterales</taxon>
        <taxon>Acetobacteraceae</taxon>
        <taxon>Neoroseomonas</taxon>
    </lineage>
</organism>
<name>A0A848EJ76_9PROT</name>
<dbReference type="SUPFAM" id="SSF47203">
    <property type="entry name" value="Acyl-CoA dehydrogenase C-terminal domain-like"/>
    <property type="match status" value="1"/>
</dbReference>
<comment type="caution">
    <text evidence="8">The sequence shown here is derived from an EMBL/GenBank/DDBJ whole genome shotgun (WGS) entry which is preliminary data.</text>
</comment>
<keyword evidence="4" id="KW-0274">FAD</keyword>
<dbReference type="SUPFAM" id="SSF56645">
    <property type="entry name" value="Acyl-CoA dehydrogenase NM domain-like"/>
    <property type="match status" value="1"/>
</dbReference>
<evidence type="ECO:0000256" key="4">
    <source>
        <dbReference type="ARBA" id="ARBA00022827"/>
    </source>
</evidence>
<dbReference type="PANTHER" id="PTHR43884">
    <property type="entry name" value="ACYL-COA DEHYDROGENASE"/>
    <property type="match status" value="1"/>
</dbReference>
<keyword evidence="3" id="KW-0285">Flavoprotein</keyword>
<evidence type="ECO:0000256" key="5">
    <source>
        <dbReference type="ARBA" id="ARBA00023002"/>
    </source>
</evidence>
<evidence type="ECO:0000256" key="2">
    <source>
        <dbReference type="ARBA" id="ARBA00009347"/>
    </source>
</evidence>
<dbReference type="GO" id="GO:0003995">
    <property type="term" value="F:acyl-CoA dehydrogenase activity"/>
    <property type="evidence" value="ECO:0007669"/>
    <property type="project" value="TreeGrafter"/>
</dbReference>
<dbReference type="Gene3D" id="1.10.540.10">
    <property type="entry name" value="Acyl-CoA dehydrogenase/oxidase, N-terminal domain"/>
    <property type="match status" value="1"/>
</dbReference>
<gene>
    <name evidence="8" type="ORF">GWK16_24565</name>
</gene>
<proteinExistence type="inferred from homology"/>
<comment type="cofactor">
    <cofactor evidence="1">
        <name>FAD</name>
        <dbReference type="ChEBI" id="CHEBI:57692"/>
    </cofactor>
</comment>
<sequence length="334" mass="35594">MVDLLPDPEQRQIEESFAAFIATEFPIDRLRGGEERNRDGDQWQRIADLGWLGLGIPEGAGGVGLSLAEETLLFRACGRALVTPSLLASVLAAHMARELEDHGLLNGLLRGERRAAFALPLPASRPPKLLLLDAQPEDLLLLLTPFGVRLIEPSELGAPEDVDPFDGTLTLAQVDAPRADPATTRTASVQRRADLLLAALQVGAAEAARDMAVAYAKDREQFGQPIGAFQAVKHHCADMAVRCEAAGAQLAFATCAERDSIGEAEGPAQTLLIARDAALRNAAVNIQVHGGLGFTAECHAQLYMKRAQVLAQLGSDARRALIAALRDANASRVA</sequence>
<evidence type="ECO:0000313" key="8">
    <source>
        <dbReference type="EMBL" id="NMJ44441.1"/>
    </source>
</evidence>
<dbReference type="AlphaFoldDB" id="A0A848EJ76"/>
<comment type="similarity">
    <text evidence="2">Belongs to the acyl-CoA dehydrogenase family.</text>
</comment>
<dbReference type="GO" id="GO:0050660">
    <property type="term" value="F:flavin adenine dinucleotide binding"/>
    <property type="evidence" value="ECO:0007669"/>
    <property type="project" value="InterPro"/>
</dbReference>